<dbReference type="EMBL" id="KY114138">
    <property type="protein sequence ID" value="ATQ36027.1"/>
    <property type="molecule type" value="mRNA"/>
</dbReference>
<keyword evidence="2" id="KW-0413">Isomerase</keyword>
<evidence type="ECO:0000259" key="1">
    <source>
        <dbReference type="Pfam" id="PF01593"/>
    </source>
</evidence>
<dbReference type="InterPro" id="IPR002937">
    <property type="entry name" value="Amino_oxidase"/>
</dbReference>
<dbReference type="SUPFAM" id="SSF51905">
    <property type="entry name" value="FAD/NAD(P)-binding domain"/>
    <property type="match status" value="1"/>
</dbReference>
<dbReference type="InterPro" id="IPR036188">
    <property type="entry name" value="FAD/NAD-bd_sf"/>
</dbReference>
<dbReference type="GO" id="GO:0016116">
    <property type="term" value="P:carotenoid metabolic process"/>
    <property type="evidence" value="ECO:0007669"/>
    <property type="project" value="InterPro"/>
</dbReference>
<proteinExistence type="evidence at transcript level"/>
<evidence type="ECO:0000313" key="2">
    <source>
        <dbReference type="EMBL" id="ATQ36027.1"/>
    </source>
</evidence>
<protein>
    <submittedName>
        <fullName evidence="2">Prolycopene isomerase-like3</fullName>
    </submittedName>
</protein>
<organism evidence="2">
    <name type="scientific">Colpomenia sinuosa</name>
    <dbReference type="NCBI Taxonomy" id="87236"/>
    <lineage>
        <taxon>Eukaryota</taxon>
        <taxon>Sar</taxon>
        <taxon>Stramenopiles</taxon>
        <taxon>Ochrophyta</taxon>
        <taxon>PX clade</taxon>
        <taxon>Phaeophyceae</taxon>
        <taxon>Ectocarpales</taxon>
        <taxon>Scytosiphonaceae</taxon>
        <taxon>Colpomenia</taxon>
    </lineage>
</organism>
<dbReference type="Gene3D" id="3.50.50.60">
    <property type="entry name" value="FAD/NAD(P)-binding domain"/>
    <property type="match status" value="2"/>
</dbReference>
<name>A0A2D2AH30_9PHAE</name>
<accession>A0A2D2AH30</accession>
<dbReference type="GO" id="GO:0016491">
    <property type="term" value="F:oxidoreductase activity"/>
    <property type="evidence" value="ECO:0007669"/>
    <property type="project" value="InterPro"/>
</dbReference>
<dbReference type="PANTHER" id="PTHR46313:SF3">
    <property type="entry name" value="PROLYCOPENE ISOMERASE, CHLOROPLASTIC"/>
    <property type="match status" value="1"/>
</dbReference>
<feature type="domain" description="Amine oxidase" evidence="1">
    <location>
        <begin position="99"/>
        <end position="592"/>
    </location>
</feature>
<dbReference type="InterPro" id="IPR045892">
    <property type="entry name" value="CrtISO-like"/>
</dbReference>
<reference evidence="2" key="1">
    <citation type="submission" date="2016-11" db="EMBL/GenBank/DDBJ databases">
        <title>Phylogenetic studies on genes related to carotenoids biosynthesis in algae.</title>
        <authorList>
            <person name="Wang S."/>
            <person name="Zhang L."/>
            <person name="Chi S."/>
            <person name="Wang X."/>
            <person name="Tang X."/>
            <person name="Liu T."/>
        </authorList>
    </citation>
    <scope>NUCLEOTIDE SEQUENCE</scope>
    <source>
        <strain evidence="2">QLMZ-2013902</strain>
    </source>
</reference>
<dbReference type="PANTHER" id="PTHR46313">
    <property type="match status" value="1"/>
</dbReference>
<dbReference type="GO" id="GO:0016853">
    <property type="term" value="F:isomerase activity"/>
    <property type="evidence" value="ECO:0007669"/>
    <property type="project" value="UniProtKB-KW"/>
</dbReference>
<dbReference type="Pfam" id="PF01593">
    <property type="entry name" value="Amino_oxidase"/>
    <property type="match status" value="1"/>
</dbReference>
<dbReference type="AlphaFoldDB" id="A0A2D2AH30"/>
<sequence>MRRREGAVFLAGLGSLSLSWVCSVDSFILPHISPLLADANNQGARRFAKGAVIQQAGVPAPGKSYRRMTKSPSRILGATATDAGAPVEEAEVVVIGSGIAGLCAAALLSSYGKKVVVCESHTQPGGCAHGFDRKGYKFDSGPSLFSGMSISPTPNPLKHVFNAIGEDVEWLTYDTWGVQLPEGYFDNAVGPEPFRETIRRFGGPGAQEEWDRLTEYLLELSECTMGLPPFSLRTGPGAVVTMAQFLPTLVKVAKVGPSLQDPFTDVLEKLNITDPFVTNWLNLLCFLLQGLPSDGTTTAVMSYMIADWCRPGVVLDYPKGGTEALVEALVRGVEVNGGKVMLGAHVEKVVVEDGKACGVRLRSGKVIRASRSVVSNASIWDTLRLVPHGALPEEFVKEREATPQCKSFMHVHLGVRCHDLIEAAAKEGGDAFNPRCHYAVVADWEKPIDDAGNVIVVSIPSVLDPSLAPAGCHTVHAYTAGCEPFSIWEGLDPKSEEYKKLKEERAKVLMDAVEAVFPNLESRLDVRMIGTPLTAQRFLRRDRGTYGPEVKAGRDTFAGPNTPLPGLVCTGDSVWPGIGVPAVAASGTLVANMMVSPLKQLRMLKSIDFGGVGVGSE</sequence>